<dbReference type="InterPro" id="IPR010824">
    <property type="entry name" value="DUF1425"/>
</dbReference>
<dbReference type="PROSITE" id="PS51257">
    <property type="entry name" value="PROKAR_LIPOPROTEIN"/>
    <property type="match status" value="1"/>
</dbReference>
<protein>
    <recommendedName>
        <fullName evidence="3">Lipoprotein</fullName>
    </recommendedName>
</protein>
<dbReference type="eggNOG" id="COG5633">
    <property type="taxonomic scope" value="Bacteria"/>
</dbReference>
<dbReference type="InterPro" id="IPR038483">
    <property type="entry name" value="YcfL-like_sf"/>
</dbReference>
<dbReference type="Pfam" id="PF07233">
    <property type="entry name" value="DUF1425"/>
    <property type="match status" value="1"/>
</dbReference>
<accession>Q2NU31</accession>
<evidence type="ECO:0000313" key="1">
    <source>
        <dbReference type="EMBL" id="BAE74344.1"/>
    </source>
</evidence>
<evidence type="ECO:0000313" key="2">
    <source>
        <dbReference type="Proteomes" id="UP000001932"/>
    </source>
</evidence>
<sequence length="138" mass="14995">MDRWWPDALGKNMRLAPWVVALSLLAGCSGSSGDPILIINNQQSLVMDPSVLSAGITAAPPSLTTDRGRLSAYSLLSNDHPAPVTVHYRFYWYDAQGLDVIPFAATRTLIVPPNGEARVQAVNGNPEAKHVRLYLSLQ</sequence>
<reference evidence="1 2" key="1">
    <citation type="journal article" date="2006" name="Genome Res.">
        <title>Massive genome erosion and functional adaptations provide insights into the symbiotic lifestyle of Sodalis glossinidius in the tsetse host.</title>
        <authorList>
            <person name="Toh H."/>
            <person name="Weiss B.L."/>
            <person name="Perkin S.A.H."/>
            <person name="Yamashita A."/>
            <person name="Oshima K."/>
            <person name="Hattori M."/>
            <person name="Aksoy S."/>
        </authorList>
    </citation>
    <scope>NUCLEOTIDE SEQUENCE [LARGE SCALE GENOMIC DNA]</scope>
    <source>
        <strain evidence="2">morsitans</strain>
    </source>
</reference>
<dbReference type="AlphaFoldDB" id="Q2NU31"/>
<dbReference type="KEGG" id="sgl:SG1069"/>
<name>Q2NU31_SODGM</name>
<keyword evidence="2" id="KW-1185">Reference proteome</keyword>
<evidence type="ECO:0008006" key="3">
    <source>
        <dbReference type="Google" id="ProtNLM"/>
    </source>
</evidence>
<dbReference type="CDD" id="cd09030">
    <property type="entry name" value="DUF1425"/>
    <property type="match status" value="1"/>
</dbReference>
<proteinExistence type="predicted"/>
<dbReference type="Proteomes" id="UP000001932">
    <property type="component" value="Chromosome"/>
</dbReference>
<organism evidence="1 2">
    <name type="scientific">Sodalis glossinidius (strain morsitans)</name>
    <dbReference type="NCBI Taxonomy" id="343509"/>
    <lineage>
        <taxon>Bacteria</taxon>
        <taxon>Pseudomonadati</taxon>
        <taxon>Pseudomonadota</taxon>
        <taxon>Gammaproteobacteria</taxon>
        <taxon>Enterobacterales</taxon>
        <taxon>Bruguierivoracaceae</taxon>
        <taxon>Sodalis</taxon>
    </lineage>
</organism>
<dbReference type="Gene3D" id="2.60.40.3230">
    <property type="match status" value="1"/>
</dbReference>
<gene>
    <name evidence="1" type="ordered locus">SG1069</name>
</gene>
<dbReference type="STRING" id="343509.SG1069"/>
<dbReference type="EMBL" id="AP008232">
    <property type="protein sequence ID" value="BAE74344.1"/>
    <property type="molecule type" value="Genomic_DNA"/>
</dbReference>
<dbReference type="HOGENOM" id="CLU_145387_2_0_6"/>